<protein>
    <submittedName>
        <fullName evidence="1">TonB-dependent receptor SusC</fullName>
    </submittedName>
</protein>
<keyword evidence="2" id="KW-1185">Reference proteome</keyword>
<organism evidence="1 2">
    <name type="scientific">Kordia antarctica</name>
    <dbReference type="NCBI Taxonomy" id="1218801"/>
    <lineage>
        <taxon>Bacteria</taxon>
        <taxon>Pseudomonadati</taxon>
        <taxon>Bacteroidota</taxon>
        <taxon>Flavobacteriia</taxon>
        <taxon>Flavobacteriales</taxon>
        <taxon>Flavobacteriaceae</taxon>
        <taxon>Kordia</taxon>
    </lineage>
</organism>
<gene>
    <name evidence="1" type="primary">susC_20</name>
    <name evidence="1" type="ORF">IMCC3317_36380</name>
</gene>
<dbReference type="Gene3D" id="2.60.40.1120">
    <property type="entry name" value="Carboxypeptidase-like, regulatory domain"/>
    <property type="match status" value="1"/>
</dbReference>
<dbReference type="AlphaFoldDB" id="A0A7L4ZP84"/>
<dbReference type="Pfam" id="PF13715">
    <property type="entry name" value="CarbopepD_reg_2"/>
    <property type="match status" value="1"/>
</dbReference>
<sequence length="138" mass="15167">MKTQVTFTRKLWIATILMVVAFTFNPMYGQSDTKTTAEAQSGRTIKGIVSNESGPLDGVNITLKDSNSGTVTNAKGEFTFPKPLKTGDVLLISYLGYQTAAVKIKANTSFIRTALTEEILEFMGSLNSNKRYKSKRTN</sequence>
<dbReference type="InterPro" id="IPR008969">
    <property type="entry name" value="CarboxyPept-like_regulatory"/>
</dbReference>
<dbReference type="KEGG" id="kan:IMCC3317_36380"/>
<reference evidence="1 2" key="1">
    <citation type="journal article" date="2013" name="Int. J. Syst. Evol. Microbiol.">
        <title>Kordia antarctica sp. nov., isolated from Antarctic seawater.</title>
        <authorList>
            <person name="Baek K."/>
            <person name="Choi A."/>
            <person name="Kang I."/>
            <person name="Lee K."/>
            <person name="Cho J.C."/>
        </authorList>
    </citation>
    <scope>NUCLEOTIDE SEQUENCE [LARGE SCALE GENOMIC DNA]</scope>
    <source>
        <strain evidence="1 2">IMCC3317</strain>
    </source>
</reference>
<name>A0A7L4ZP84_9FLAO</name>
<evidence type="ECO:0000313" key="2">
    <source>
        <dbReference type="Proteomes" id="UP000464657"/>
    </source>
</evidence>
<dbReference type="Proteomes" id="UP000464657">
    <property type="component" value="Chromosome"/>
</dbReference>
<dbReference type="OrthoDB" id="7432683at2"/>
<accession>A0A7L4ZP84</accession>
<dbReference type="SUPFAM" id="SSF49464">
    <property type="entry name" value="Carboxypeptidase regulatory domain-like"/>
    <property type="match status" value="1"/>
</dbReference>
<dbReference type="EMBL" id="CP019288">
    <property type="protein sequence ID" value="QHI38249.1"/>
    <property type="molecule type" value="Genomic_DNA"/>
</dbReference>
<evidence type="ECO:0000313" key="1">
    <source>
        <dbReference type="EMBL" id="QHI38249.1"/>
    </source>
</evidence>
<proteinExistence type="predicted"/>
<keyword evidence="1" id="KW-0675">Receptor</keyword>
<dbReference type="RefSeq" id="WP_160130808.1">
    <property type="nucleotide sequence ID" value="NZ_CP019288.1"/>
</dbReference>